<dbReference type="Pfam" id="PF00155">
    <property type="entry name" value="Aminotran_1_2"/>
    <property type="match status" value="1"/>
</dbReference>
<gene>
    <name evidence="4" type="ORF">FOZ60_005181</name>
</gene>
<dbReference type="EMBL" id="JABANP010000022">
    <property type="protein sequence ID" value="KAF4695315.1"/>
    <property type="molecule type" value="Genomic_DNA"/>
</dbReference>
<accession>A0A7J6PGR7</accession>
<dbReference type="PROSITE" id="PS00105">
    <property type="entry name" value="AA_TRANSFER_CLASS_1"/>
    <property type="match status" value="1"/>
</dbReference>
<dbReference type="Gene3D" id="3.90.1150.10">
    <property type="entry name" value="Aspartate Aminotransferase, domain 1"/>
    <property type="match status" value="1"/>
</dbReference>
<dbReference type="GO" id="GO:0030170">
    <property type="term" value="F:pyridoxal phosphate binding"/>
    <property type="evidence" value="ECO:0007669"/>
    <property type="project" value="InterPro"/>
</dbReference>
<protein>
    <recommendedName>
        <fullName evidence="3">Aminotransferase class I/classII large domain-containing protein</fullName>
    </recommendedName>
</protein>
<evidence type="ECO:0000256" key="1">
    <source>
        <dbReference type="ARBA" id="ARBA00007441"/>
    </source>
</evidence>
<evidence type="ECO:0000259" key="3">
    <source>
        <dbReference type="Pfam" id="PF00155"/>
    </source>
</evidence>
<name>A0A7J6PGR7_PEROL</name>
<dbReference type="Proteomes" id="UP000541610">
    <property type="component" value="Unassembled WGS sequence"/>
</dbReference>
<feature type="domain" description="Aminotransferase class I/classII large" evidence="3">
    <location>
        <begin position="138"/>
        <end position="458"/>
    </location>
</feature>
<dbReference type="CDD" id="cd00609">
    <property type="entry name" value="AAT_like"/>
    <property type="match status" value="1"/>
</dbReference>
<keyword evidence="2" id="KW-0663">Pyridoxal phosphate</keyword>
<dbReference type="InterPro" id="IPR015421">
    <property type="entry name" value="PyrdxlP-dep_Trfase_major"/>
</dbReference>
<dbReference type="InterPro" id="IPR050478">
    <property type="entry name" value="Ethylene_sulfur-biosynth"/>
</dbReference>
<dbReference type="SUPFAM" id="SSF53383">
    <property type="entry name" value="PLP-dependent transferases"/>
    <property type="match status" value="1"/>
</dbReference>
<dbReference type="OrthoDB" id="410912at2759"/>
<organism evidence="4 5">
    <name type="scientific">Perkinsus olseni</name>
    <name type="common">Perkinsus atlanticus</name>
    <dbReference type="NCBI Taxonomy" id="32597"/>
    <lineage>
        <taxon>Eukaryota</taxon>
        <taxon>Sar</taxon>
        <taxon>Alveolata</taxon>
        <taxon>Perkinsozoa</taxon>
        <taxon>Perkinsea</taxon>
        <taxon>Perkinsida</taxon>
        <taxon>Perkinsidae</taxon>
        <taxon>Perkinsus</taxon>
    </lineage>
</organism>
<dbReference type="AlphaFoldDB" id="A0A7J6PGR7"/>
<dbReference type="GO" id="GO:0008483">
    <property type="term" value="F:transaminase activity"/>
    <property type="evidence" value="ECO:0007669"/>
    <property type="project" value="TreeGrafter"/>
</dbReference>
<dbReference type="PANTHER" id="PTHR43795">
    <property type="entry name" value="BIFUNCTIONAL ASPARTATE AMINOTRANSFERASE AND GLUTAMATE/ASPARTATE-PREPHENATE AMINOTRANSFERASE-RELATED"/>
    <property type="match status" value="1"/>
</dbReference>
<dbReference type="InterPro" id="IPR015422">
    <property type="entry name" value="PyrdxlP-dep_Trfase_small"/>
</dbReference>
<dbReference type="GO" id="GO:0006520">
    <property type="term" value="P:amino acid metabolic process"/>
    <property type="evidence" value="ECO:0007669"/>
    <property type="project" value="TreeGrafter"/>
</dbReference>
<reference evidence="4 5" key="1">
    <citation type="submission" date="2020-04" db="EMBL/GenBank/DDBJ databases">
        <title>Perkinsus olseni comparative genomics.</title>
        <authorList>
            <person name="Bogema D.R."/>
        </authorList>
    </citation>
    <scope>NUCLEOTIDE SEQUENCE [LARGE SCALE GENOMIC DNA]</scope>
    <source>
        <strain evidence="4">00978-12</strain>
    </source>
</reference>
<sequence length="480" mass="53402">MVEQTLRRADARPQYRVSKRGKKAAATEFTVYAPAFAEAQKDLYDKDTNPKGFIPMCMAENRTVGAEVEAEFRKVLGELAADPNFPRHELCDYGDFSGMHGFKSAVAQAVSTHLAPPEVVVKALEASAETADQYILKEEKMSPQDVLCVTNGCGSAMNMISFCLGEGDGKDCFITTSPAYPVFATDCALEGNVVVKYAVKTSADDEFKIKLSALDSAYKQCVSEGYRPRALITTDPGNPMGSVADVNELRGIRNWCGMKRMWWISDEIYGCSVHTDCSRPHISALNLPLLEGDIDPPTLVLWGFSKDMALSGMRVGLIMNVPRQRDWKLIETIRHAATKQYSIFSMVSPVAQEVCARMLNDEQWLAGFLQISRERLTSCKRILCDGLGKLSIPYSEPHAGLFLWCDLTEFIEPDDQDGLGLFNKLKSDPYRMVVSPGSCFFADKPGMVRFCYAWMADGEEACREVIRRLTDFAHETRKGL</sequence>
<dbReference type="InterPro" id="IPR004838">
    <property type="entry name" value="NHTrfase_class1_PyrdxlP-BS"/>
</dbReference>
<dbReference type="InterPro" id="IPR004839">
    <property type="entry name" value="Aminotransferase_I/II_large"/>
</dbReference>
<evidence type="ECO:0000256" key="2">
    <source>
        <dbReference type="ARBA" id="ARBA00022898"/>
    </source>
</evidence>
<dbReference type="InterPro" id="IPR015424">
    <property type="entry name" value="PyrdxlP-dep_Trfase"/>
</dbReference>
<dbReference type="Gene3D" id="3.40.640.10">
    <property type="entry name" value="Type I PLP-dependent aspartate aminotransferase-like (Major domain)"/>
    <property type="match status" value="1"/>
</dbReference>
<dbReference type="PANTHER" id="PTHR43795:SF39">
    <property type="entry name" value="AMINOTRANSFERASE CLASS I_CLASSII DOMAIN-CONTAINING PROTEIN"/>
    <property type="match status" value="1"/>
</dbReference>
<comment type="caution">
    <text evidence="4">The sequence shown here is derived from an EMBL/GenBank/DDBJ whole genome shotgun (WGS) entry which is preliminary data.</text>
</comment>
<evidence type="ECO:0000313" key="5">
    <source>
        <dbReference type="Proteomes" id="UP000541610"/>
    </source>
</evidence>
<comment type="similarity">
    <text evidence="1">Belongs to the class-I pyridoxal-phosphate-dependent aminotransferase family.</text>
</comment>
<proteinExistence type="inferred from homology"/>
<evidence type="ECO:0000313" key="4">
    <source>
        <dbReference type="EMBL" id="KAF4695315.1"/>
    </source>
</evidence>